<protein>
    <submittedName>
        <fullName evidence="3">Heat shock protein 40 like protein/ DnaJ domain containing protein</fullName>
    </submittedName>
</protein>
<dbReference type="PANTHER" id="PTHR44200">
    <property type="entry name" value="DNAJ HOMOLOG SUBFAMILY C MEMBER 7"/>
    <property type="match status" value="1"/>
</dbReference>
<evidence type="ECO:0000259" key="2">
    <source>
        <dbReference type="PROSITE" id="PS50076"/>
    </source>
</evidence>
<dbReference type="InterPro" id="IPR001623">
    <property type="entry name" value="DnaJ_domain"/>
</dbReference>
<gene>
    <name evidence="3" type="ORF">Esi_0143_0042</name>
</gene>
<dbReference type="PRINTS" id="PR00625">
    <property type="entry name" value="JDOMAIN"/>
</dbReference>
<keyword evidence="3" id="KW-0346">Stress response</keyword>
<dbReference type="AlphaFoldDB" id="D7FKC9"/>
<dbReference type="PROSITE" id="PS50096">
    <property type="entry name" value="IQ"/>
    <property type="match status" value="1"/>
</dbReference>
<dbReference type="Proteomes" id="UP000002630">
    <property type="component" value="Linkage Group LG03"/>
</dbReference>
<dbReference type="STRING" id="2880.D7FKC9"/>
<organism evidence="3 4">
    <name type="scientific">Ectocarpus siliculosus</name>
    <name type="common">Brown alga</name>
    <name type="synonym">Conferva siliculosa</name>
    <dbReference type="NCBI Taxonomy" id="2880"/>
    <lineage>
        <taxon>Eukaryota</taxon>
        <taxon>Sar</taxon>
        <taxon>Stramenopiles</taxon>
        <taxon>Ochrophyta</taxon>
        <taxon>PX clade</taxon>
        <taxon>Phaeophyceae</taxon>
        <taxon>Ectocarpales</taxon>
        <taxon>Ectocarpaceae</taxon>
        <taxon>Ectocarpus</taxon>
    </lineage>
</organism>
<dbReference type="SMART" id="SM00271">
    <property type="entry name" value="DnaJ"/>
    <property type="match status" value="1"/>
</dbReference>
<feature type="domain" description="J" evidence="2">
    <location>
        <begin position="4"/>
        <end position="74"/>
    </location>
</feature>
<dbReference type="PANTHER" id="PTHR44200:SF1">
    <property type="entry name" value="DNAJ HOMOLOG SUBFAMILY C MEMBER 7"/>
    <property type="match status" value="1"/>
</dbReference>
<dbReference type="CDD" id="cd06257">
    <property type="entry name" value="DnaJ"/>
    <property type="match status" value="1"/>
</dbReference>
<accession>D7FKC9</accession>
<evidence type="ECO:0000256" key="1">
    <source>
        <dbReference type="SAM" id="MobiDB-lite"/>
    </source>
</evidence>
<dbReference type="PROSITE" id="PS00636">
    <property type="entry name" value="DNAJ_1"/>
    <property type="match status" value="1"/>
</dbReference>
<evidence type="ECO:0000313" key="3">
    <source>
        <dbReference type="EMBL" id="CBJ29332.1"/>
    </source>
</evidence>
<dbReference type="InterPro" id="IPR036869">
    <property type="entry name" value="J_dom_sf"/>
</dbReference>
<dbReference type="InterPro" id="IPR052758">
    <property type="entry name" value="SRC_co-chaperone"/>
</dbReference>
<reference evidence="3 4" key="1">
    <citation type="journal article" date="2010" name="Nature">
        <title>The Ectocarpus genome and the independent evolution of multicellularity in brown algae.</title>
        <authorList>
            <person name="Cock J.M."/>
            <person name="Sterck L."/>
            <person name="Rouze P."/>
            <person name="Scornet D."/>
            <person name="Allen A.E."/>
            <person name="Amoutzias G."/>
            <person name="Anthouard V."/>
            <person name="Artiguenave F."/>
            <person name="Aury J.M."/>
            <person name="Badger J.H."/>
            <person name="Beszteri B."/>
            <person name="Billiau K."/>
            <person name="Bonnet E."/>
            <person name="Bothwell J.H."/>
            <person name="Bowler C."/>
            <person name="Boyen C."/>
            <person name="Brownlee C."/>
            <person name="Carrano C.J."/>
            <person name="Charrier B."/>
            <person name="Cho G.Y."/>
            <person name="Coelho S.M."/>
            <person name="Collen J."/>
            <person name="Corre E."/>
            <person name="Da Silva C."/>
            <person name="Delage L."/>
            <person name="Delaroque N."/>
            <person name="Dittami S.M."/>
            <person name="Doulbeau S."/>
            <person name="Elias M."/>
            <person name="Farnham G."/>
            <person name="Gachon C.M."/>
            <person name="Gschloessl B."/>
            <person name="Heesch S."/>
            <person name="Jabbari K."/>
            <person name="Jubin C."/>
            <person name="Kawai H."/>
            <person name="Kimura K."/>
            <person name="Kloareg B."/>
            <person name="Kupper F.C."/>
            <person name="Lang D."/>
            <person name="Le Bail A."/>
            <person name="Leblanc C."/>
            <person name="Lerouge P."/>
            <person name="Lohr M."/>
            <person name="Lopez P.J."/>
            <person name="Martens C."/>
            <person name="Maumus F."/>
            <person name="Michel G."/>
            <person name="Miranda-Saavedra D."/>
            <person name="Morales J."/>
            <person name="Moreau H."/>
            <person name="Motomura T."/>
            <person name="Nagasato C."/>
            <person name="Napoli C.A."/>
            <person name="Nelson D.R."/>
            <person name="Nyvall-Collen P."/>
            <person name="Peters A.F."/>
            <person name="Pommier C."/>
            <person name="Potin P."/>
            <person name="Poulain J."/>
            <person name="Quesneville H."/>
            <person name="Read B."/>
            <person name="Rensing S.A."/>
            <person name="Ritter A."/>
            <person name="Rousvoal S."/>
            <person name="Samanta M."/>
            <person name="Samson G."/>
            <person name="Schroeder D.C."/>
            <person name="Segurens B."/>
            <person name="Strittmatter M."/>
            <person name="Tonon T."/>
            <person name="Tregear J.W."/>
            <person name="Valentin K."/>
            <person name="von Dassow P."/>
            <person name="Yamagishi T."/>
            <person name="Van de Peer Y."/>
            <person name="Wincker P."/>
        </authorList>
    </citation>
    <scope>NUCLEOTIDE SEQUENCE [LARGE SCALE GENOMIC DNA]</scope>
    <source>
        <strain evidence="4">Ec32 / CCAP1310/4</strain>
    </source>
</reference>
<dbReference type="Pfam" id="PF00226">
    <property type="entry name" value="DnaJ"/>
    <property type="match status" value="1"/>
</dbReference>
<evidence type="ECO:0000313" key="4">
    <source>
        <dbReference type="Proteomes" id="UP000002630"/>
    </source>
</evidence>
<feature type="region of interest" description="Disordered" evidence="1">
    <location>
        <begin position="238"/>
        <end position="267"/>
    </location>
</feature>
<dbReference type="SUPFAM" id="SSF46565">
    <property type="entry name" value="Chaperone J-domain"/>
    <property type="match status" value="1"/>
</dbReference>
<proteinExistence type="predicted"/>
<dbReference type="PROSITE" id="PS50076">
    <property type="entry name" value="DNAJ_2"/>
    <property type="match status" value="1"/>
</dbReference>
<dbReference type="OrthoDB" id="10250354at2759"/>
<dbReference type="Gene3D" id="1.10.287.110">
    <property type="entry name" value="DnaJ domain"/>
    <property type="match status" value="1"/>
</dbReference>
<keyword evidence="4" id="KW-1185">Reference proteome</keyword>
<sequence>MVTNHYAVMGIQDFARGSEAKRAYHRLALVWHPDRQVNASEQRKTEAEDVFKKINEAYAILSDKVRRKEFDLDLRSELLGMSGGTSKTAGVLRGVQRVGSYKGPTRRELNEVCVRQRLLPKPLSVVPALEHVQRRSPGGGIAIVRVLRLQVSRGVLPRVQQLGCLGGEEGLQIAILRLHRCVLRDIVPIVWHVGQRQGSSRRRKQLPLLRQLWLGVPRGVLPLLPPVGLLRRRQGRVHPGLQEPAVPRPPGRWQEDGRGGGGGGGGG</sequence>
<dbReference type="EMBL" id="FN649728">
    <property type="protein sequence ID" value="CBJ29332.1"/>
    <property type="molecule type" value="Genomic_DNA"/>
</dbReference>
<dbReference type="eggNOG" id="KOG0714">
    <property type="taxonomic scope" value="Eukaryota"/>
</dbReference>
<dbReference type="InParanoid" id="D7FKC9"/>
<dbReference type="InterPro" id="IPR018253">
    <property type="entry name" value="DnaJ_domain_CS"/>
</dbReference>
<name>D7FKC9_ECTSI</name>
<dbReference type="EMBL" id="FN648021">
    <property type="protein sequence ID" value="CBJ29332.1"/>
    <property type="molecule type" value="Genomic_DNA"/>
</dbReference>